<evidence type="ECO:0000313" key="2">
    <source>
        <dbReference type="Proteomes" id="UP000178935"/>
    </source>
</evidence>
<reference evidence="1 2" key="1">
    <citation type="journal article" date="2016" name="Nat. Commun.">
        <title>Thousands of microbial genomes shed light on interconnected biogeochemical processes in an aquifer system.</title>
        <authorList>
            <person name="Anantharaman K."/>
            <person name="Brown C.T."/>
            <person name="Hug L.A."/>
            <person name="Sharon I."/>
            <person name="Castelle C.J."/>
            <person name="Probst A.J."/>
            <person name="Thomas B.C."/>
            <person name="Singh A."/>
            <person name="Wilkins M.J."/>
            <person name="Karaoz U."/>
            <person name="Brodie E.L."/>
            <person name="Williams K.H."/>
            <person name="Hubbard S.S."/>
            <person name="Banfield J.F."/>
        </authorList>
    </citation>
    <scope>NUCLEOTIDE SEQUENCE [LARGE SCALE GENOMIC DNA]</scope>
</reference>
<dbReference type="EMBL" id="MHPU01000039">
    <property type="protein sequence ID" value="OGZ87679.1"/>
    <property type="molecule type" value="Genomic_DNA"/>
</dbReference>
<accession>A0A1G2JKM4</accession>
<comment type="caution">
    <text evidence="1">The sequence shown here is derived from an EMBL/GenBank/DDBJ whole genome shotgun (WGS) entry which is preliminary data.</text>
</comment>
<organism evidence="1 2">
    <name type="scientific">Candidatus Staskawiczbacteria bacterium RIFOXYD1_FULL_32_13</name>
    <dbReference type="NCBI Taxonomy" id="1802234"/>
    <lineage>
        <taxon>Bacteria</taxon>
        <taxon>Candidatus Staskawicziibacteriota</taxon>
    </lineage>
</organism>
<evidence type="ECO:0000313" key="1">
    <source>
        <dbReference type="EMBL" id="OGZ87679.1"/>
    </source>
</evidence>
<dbReference type="AlphaFoldDB" id="A0A1G2JKM4"/>
<dbReference type="SUPFAM" id="SSF82607">
    <property type="entry name" value="YbaB-like"/>
    <property type="match status" value="1"/>
</dbReference>
<protein>
    <recommendedName>
        <fullName evidence="3">Nucleoid-associated protein, YbaB/EbfC family</fullName>
    </recommendedName>
</protein>
<name>A0A1G2JKM4_9BACT</name>
<dbReference type="Proteomes" id="UP000178935">
    <property type="component" value="Unassembled WGS sequence"/>
</dbReference>
<dbReference type="InterPro" id="IPR036894">
    <property type="entry name" value="YbaB-like_sf"/>
</dbReference>
<dbReference type="GO" id="GO:0003677">
    <property type="term" value="F:DNA binding"/>
    <property type="evidence" value="ECO:0007669"/>
    <property type="project" value="InterPro"/>
</dbReference>
<dbReference type="InterPro" id="IPR004401">
    <property type="entry name" value="YbaB/EbfC"/>
</dbReference>
<gene>
    <name evidence="1" type="ORF">A2561_03220</name>
</gene>
<sequence>MFDQLKKMAELKKIQDSFKKELITIEKNGVRVVMNGNFEVQEINLNESLSKEVQEKILIQCLNEAKDNIQKTLAKNLMSSGFSF</sequence>
<dbReference type="Gene3D" id="3.30.1310.10">
    <property type="entry name" value="Nucleoid-associated protein YbaB-like domain"/>
    <property type="match status" value="1"/>
</dbReference>
<dbReference type="Pfam" id="PF02575">
    <property type="entry name" value="YbaB_DNA_bd"/>
    <property type="match status" value="1"/>
</dbReference>
<evidence type="ECO:0008006" key="3">
    <source>
        <dbReference type="Google" id="ProtNLM"/>
    </source>
</evidence>
<proteinExistence type="predicted"/>